<dbReference type="InterPro" id="IPR005878">
    <property type="entry name" value="Ribosom_uL1_bac-type"/>
</dbReference>
<dbReference type="FunFam" id="3.40.50.790:FF:000001">
    <property type="entry name" value="50S ribosomal protein L1"/>
    <property type="match status" value="1"/>
</dbReference>
<dbReference type="InterPro" id="IPR016095">
    <property type="entry name" value="Ribosomal_uL1_3-a/b-sand"/>
</dbReference>
<dbReference type="GO" id="GO:0019843">
    <property type="term" value="F:rRNA binding"/>
    <property type="evidence" value="ECO:0007669"/>
    <property type="project" value="UniProtKB-UniRule"/>
</dbReference>
<dbReference type="AlphaFoldDB" id="A0A9E2KN29"/>
<name>A0A9E2KN29_9GAMM</name>
<comment type="caution">
    <text evidence="13">The sequence shown here is derived from an EMBL/GenBank/DDBJ whole genome shotgun (WGS) entry which is preliminary data.</text>
</comment>
<dbReference type="GO" id="GO:0000049">
    <property type="term" value="F:tRNA binding"/>
    <property type="evidence" value="ECO:0007669"/>
    <property type="project" value="UniProtKB-KW"/>
</dbReference>
<protein>
    <recommendedName>
        <fullName evidence="9 11">Large ribosomal subunit protein uL1</fullName>
    </recommendedName>
</protein>
<gene>
    <name evidence="11 13" type="primary">rplA</name>
    <name evidence="13" type="ORF">IAA31_04905</name>
</gene>
<keyword evidence="4 11" id="KW-0699">rRNA-binding</keyword>
<keyword evidence="8 11" id="KW-0687">Ribonucleoprotein</keyword>
<dbReference type="InterPro" id="IPR002143">
    <property type="entry name" value="Ribosomal_uL1"/>
</dbReference>
<keyword evidence="5 11" id="KW-0810">Translation regulation</keyword>
<evidence type="ECO:0000256" key="8">
    <source>
        <dbReference type="ARBA" id="ARBA00023274"/>
    </source>
</evidence>
<comment type="subunit">
    <text evidence="11">Part of the 50S ribosomal subunit.</text>
</comment>
<dbReference type="GO" id="GO:0006412">
    <property type="term" value="P:translation"/>
    <property type="evidence" value="ECO:0007669"/>
    <property type="project" value="UniProtKB-UniRule"/>
</dbReference>
<evidence type="ECO:0000256" key="7">
    <source>
        <dbReference type="ARBA" id="ARBA00022980"/>
    </source>
</evidence>
<evidence type="ECO:0000256" key="11">
    <source>
        <dbReference type="HAMAP-Rule" id="MF_01318"/>
    </source>
</evidence>
<keyword evidence="7 11" id="KW-0689">Ribosomal protein</keyword>
<dbReference type="Gene3D" id="3.40.50.790">
    <property type="match status" value="1"/>
</dbReference>
<comment type="function">
    <text evidence="11">Binds directly to 23S rRNA. The L1 stalk is quite mobile in the ribosome, and is involved in E site tRNA release.</text>
</comment>
<keyword evidence="2 11" id="KW-0678">Repressor</keyword>
<evidence type="ECO:0000256" key="4">
    <source>
        <dbReference type="ARBA" id="ARBA00022730"/>
    </source>
</evidence>
<dbReference type="PANTHER" id="PTHR36427:SF3">
    <property type="entry name" value="LARGE RIBOSOMAL SUBUNIT PROTEIN UL1M"/>
    <property type="match status" value="1"/>
</dbReference>
<dbReference type="GO" id="GO:0006417">
    <property type="term" value="P:regulation of translation"/>
    <property type="evidence" value="ECO:0007669"/>
    <property type="project" value="UniProtKB-KW"/>
</dbReference>
<dbReference type="CDD" id="cd00403">
    <property type="entry name" value="Ribosomal_L1"/>
    <property type="match status" value="1"/>
</dbReference>
<dbReference type="EMBL" id="JAHLFG010000054">
    <property type="protein sequence ID" value="MBU3826811.1"/>
    <property type="molecule type" value="Genomic_DNA"/>
</dbReference>
<evidence type="ECO:0000313" key="13">
    <source>
        <dbReference type="EMBL" id="MBU3826811.1"/>
    </source>
</evidence>
<dbReference type="Proteomes" id="UP000824150">
    <property type="component" value="Unassembled WGS sequence"/>
</dbReference>
<keyword evidence="3 11" id="KW-0820">tRNA-binding</keyword>
<reference evidence="13" key="1">
    <citation type="journal article" date="2021" name="PeerJ">
        <title>Extensive microbial diversity within the chicken gut microbiome revealed by metagenomics and culture.</title>
        <authorList>
            <person name="Gilroy R."/>
            <person name="Ravi A."/>
            <person name="Getino M."/>
            <person name="Pursley I."/>
            <person name="Horton D.L."/>
            <person name="Alikhan N.F."/>
            <person name="Baker D."/>
            <person name="Gharbi K."/>
            <person name="Hall N."/>
            <person name="Watson M."/>
            <person name="Adriaenssens E.M."/>
            <person name="Foster-Nyarko E."/>
            <person name="Jarju S."/>
            <person name="Secka A."/>
            <person name="Antonio M."/>
            <person name="Oren A."/>
            <person name="Chaudhuri R.R."/>
            <person name="La Ragione R."/>
            <person name="Hildebrand F."/>
            <person name="Pallen M.J."/>
        </authorList>
    </citation>
    <scope>NUCLEOTIDE SEQUENCE</scope>
    <source>
        <strain evidence="13">687</strain>
    </source>
</reference>
<keyword evidence="6 11" id="KW-0694">RNA-binding</keyword>
<dbReference type="PROSITE" id="PS01199">
    <property type="entry name" value="RIBOSOMAL_L1"/>
    <property type="match status" value="1"/>
</dbReference>
<proteinExistence type="inferred from homology"/>
<dbReference type="SUPFAM" id="SSF56808">
    <property type="entry name" value="Ribosomal protein L1"/>
    <property type="match status" value="1"/>
</dbReference>
<sequence length="238" mass="25094">MAKLSKRMKEIRSIIDRTREYPVAEAFETLLKCPQAKFVESVDVAIQLGIDPTKSDQNIRGATVLPHGNGRTVRVAVFTQGALAEQAKEAGADLVGMEELAAEVKKGMMDFDVVIASPDAMRVVGQLGQILGPRGLMPNPKVGTVTRDVATAVKNAKSGQVRYRNDKTGVIQASIGKVNFSVADLTDNLNALLSAIVRAKPAAAKGTYIKKVCVSTTMGGGVTVDKASLKTDGAAAQA</sequence>
<dbReference type="PANTHER" id="PTHR36427">
    <property type="entry name" value="54S RIBOSOMAL PROTEIN L1, MITOCHONDRIAL"/>
    <property type="match status" value="1"/>
</dbReference>
<comment type="similarity">
    <text evidence="1 11 12">Belongs to the universal ribosomal protein uL1 family.</text>
</comment>
<reference evidence="13" key="2">
    <citation type="submission" date="2021-04" db="EMBL/GenBank/DDBJ databases">
        <authorList>
            <person name="Gilroy R."/>
        </authorList>
    </citation>
    <scope>NUCLEOTIDE SEQUENCE</scope>
    <source>
        <strain evidence="13">687</strain>
    </source>
</reference>
<dbReference type="HAMAP" id="MF_01318_B">
    <property type="entry name" value="Ribosomal_uL1_B"/>
    <property type="match status" value="1"/>
</dbReference>
<evidence type="ECO:0000256" key="6">
    <source>
        <dbReference type="ARBA" id="ARBA00022884"/>
    </source>
</evidence>
<dbReference type="InterPro" id="IPR028364">
    <property type="entry name" value="Ribosomal_uL1/biogenesis"/>
</dbReference>
<dbReference type="InterPro" id="IPR023674">
    <property type="entry name" value="Ribosomal_uL1-like"/>
</dbReference>
<dbReference type="NCBIfam" id="TIGR01169">
    <property type="entry name" value="rplA_bact"/>
    <property type="match status" value="1"/>
</dbReference>
<evidence type="ECO:0000256" key="10">
    <source>
        <dbReference type="ARBA" id="ARBA00059110"/>
    </source>
</evidence>
<evidence type="ECO:0000256" key="12">
    <source>
        <dbReference type="RuleBase" id="RU000659"/>
    </source>
</evidence>
<evidence type="ECO:0000256" key="1">
    <source>
        <dbReference type="ARBA" id="ARBA00010531"/>
    </source>
</evidence>
<dbReference type="Pfam" id="PF00687">
    <property type="entry name" value="Ribosomal_L1"/>
    <property type="match status" value="1"/>
</dbReference>
<dbReference type="GO" id="GO:0003735">
    <property type="term" value="F:structural constituent of ribosome"/>
    <property type="evidence" value="ECO:0007669"/>
    <property type="project" value="InterPro"/>
</dbReference>
<dbReference type="Gene3D" id="3.30.190.20">
    <property type="match status" value="1"/>
</dbReference>
<evidence type="ECO:0000256" key="3">
    <source>
        <dbReference type="ARBA" id="ARBA00022555"/>
    </source>
</evidence>
<organism evidence="13 14">
    <name type="scientific">Candidatus Anaerobiospirillum merdipullorum</name>
    <dbReference type="NCBI Taxonomy" id="2838450"/>
    <lineage>
        <taxon>Bacteria</taxon>
        <taxon>Pseudomonadati</taxon>
        <taxon>Pseudomonadota</taxon>
        <taxon>Gammaproteobacteria</taxon>
        <taxon>Aeromonadales</taxon>
        <taxon>Succinivibrionaceae</taxon>
        <taxon>Anaerobiospirillum</taxon>
    </lineage>
</organism>
<evidence type="ECO:0000256" key="2">
    <source>
        <dbReference type="ARBA" id="ARBA00022491"/>
    </source>
</evidence>
<evidence type="ECO:0000256" key="5">
    <source>
        <dbReference type="ARBA" id="ARBA00022845"/>
    </source>
</evidence>
<dbReference type="InterPro" id="IPR023673">
    <property type="entry name" value="Ribosomal_uL1_CS"/>
</dbReference>
<comment type="function">
    <text evidence="10 11">Protein L1 is also a translational repressor protein, it controls the translation of the L11 operon by binding to its mRNA.</text>
</comment>
<dbReference type="GO" id="GO:0022625">
    <property type="term" value="C:cytosolic large ribosomal subunit"/>
    <property type="evidence" value="ECO:0007669"/>
    <property type="project" value="TreeGrafter"/>
</dbReference>
<evidence type="ECO:0000313" key="14">
    <source>
        <dbReference type="Proteomes" id="UP000824150"/>
    </source>
</evidence>
<evidence type="ECO:0000256" key="9">
    <source>
        <dbReference type="ARBA" id="ARBA00035241"/>
    </source>
</evidence>
<accession>A0A9E2KN29</accession>
<dbReference type="PIRSF" id="PIRSF002155">
    <property type="entry name" value="Ribosomal_L1"/>
    <property type="match status" value="1"/>
</dbReference>